<evidence type="ECO:0000256" key="3">
    <source>
        <dbReference type="ARBA" id="ARBA00022650"/>
    </source>
</evidence>
<keyword evidence="4 7" id="KW-0521">NADP</keyword>
<gene>
    <name evidence="7" type="primary">proA</name>
    <name evidence="9" type="ORF">CH364_07810</name>
</gene>
<dbReference type="UniPathway" id="UPA00098">
    <property type="reaction ID" value="UER00360"/>
</dbReference>
<dbReference type="InterPro" id="IPR000965">
    <property type="entry name" value="GPR_dom"/>
</dbReference>
<dbReference type="InterPro" id="IPR012134">
    <property type="entry name" value="Glu-5-SA_DH"/>
</dbReference>
<comment type="similarity">
    <text evidence="7">Belongs to the gamma-glutamyl phosphate reductase family.</text>
</comment>
<dbReference type="GO" id="GO:0005737">
    <property type="term" value="C:cytoplasm"/>
    <property type="evidence" value="ECO:0007669"/>
    <property type="project" value="UniProtKB-SubCell"/>
</dbReference>
<evidence type="ECO:0000313" key="10">
    <source>
        <dbReference type="Proteomes" id="UP000232145"/>
    </source>
</evidence>
<dbReference type="GO" id="GO:0055129">
    <property type="term" value="P:L-proline biosynthetic process"/>
    <property type="evidence" value="ECO:0007669"/>
    <property type="project" value="UniProtKB-UniRule"/>
</dbReference>
<dbReference type="InterPro" id="IPR016161">
    <property type="entry name" value="Ald_DH/histidinol_DH"/>
</dbReference>
<evidence type="ECO:0000256" key="7">
    <source>
        <dbReference type="HAMAP-Rule" id="MF_00412"/>
    </source>
</evidence>
<dbReference type="AlphaFoldDB" id="A0A2N0AP69"/>
<evidence type="ECO:0000256" key="2">
    <source>
        <dbReference type="ARBA" id="ARBA00022605"/>
    </source>
</evidence>
<dbReference type="OrthoDB" id="9809970at2"/>
<dbReference type="PIRSF" id="PIRSF000151">
    <property type="entry name" value="GPR"/>
    <property type="match status" value="1"/>
</dbReference>
<organism evidence="9 10">
    <name type="scientific">Leptospira harrisiae</name>
    <dbReference type="NCBI Taxonomy" id="2023189"/>
    <lineage>
        <taxon>Bacteria</taxon>
        <taxon>Pseudomonadati</taxon>
        <taxon>Spirochaetota</taxon>
        <taxon>Spirochaetia</taxon>
        <taxon>Leptospirales</taxon>
        <taxon>Leptospiraceae</taxon>
        <taxon>Leptospira</taxon>
    </lineage>
</organism>
<comment type="caution">
    <text evidence="9">The sequence shown here is derived from an EMBL/GenBank/DDBJ whole genome shotgun (WGS) entry which is preliminary data.</text>
</comment>
<evidence type="ECO:0000259" key="8">
    <source>
        <dbReference type="Pfam" id="PF00171"/>
    </source>
</evidence>
<dbReference type="Gene3D" id="3.40.309.10">
    <property type="entry name" value="Aldehyde Dehydrogenase, Chain A, domain 2"/>
    <property type="match status" value="1"/>
</dbReference>
<dbReference type="PANTHER" id="PTHR11063:SF8">
    <property type="entry name" value="DELTA-1-PYRROLINE-5-CARBOXYLATE SYNTHASE"/>
    <property type="match status" value="1"/>
</dbReference>
<evidence type="ECO:0000256" key="6">
    <source>
        <dbReference type="ARBA" id="ARBA00049024"/>
    </source>
</evidence>
<sequence>MADENVIYAKTLATKAKLASRALKGLTTIEKNSVLRRVEELLLENESAIIEKNKLDMQNGKEKDLSSAMMDRLLLDSKRIRNMAKSIEEIRNLPDPVGEVVRGTILPNGLELLTKRVPIGVVMTIFESRPNVIIDIASLSFKSGNACILRGGSEAFHSNLILSSLFHQAIEEKKLPGVTKDAVTFVENTNREAMLPFFQLDDLIDVVVPRGGEALIRFVSENSKIPVIKHDKGVTNLYLSDQANTEIVLPILINSKVQRPGVCNALENLFIHKDYPNIKDLLENLESNGVQILGDESITNLFPSAKLASEEDFFTEFLDTRLSVRVVSSVSEAMENIRKYSSGHTECILSEDITEIQTFQKELDSAAIFVNCSTRFHDGGEYGLGAEVGISTGKLHVRGPMGLIHLTTTTTYVTGSGQVRG</sequence>
<dbReference type="EMBL" id="NPDX01000001">
    <property type="protein sequence ID" value="PJZ86070.1"/>
    <property type="molecule type" value="Genomic_DNA"/>
</dbReference>
<keyword evidence="7" id="KW-0963">Cytoplasm</keyword>
<reference evidence="9 10" key="1">
    <citation type="submission" date="2017-07" db="EMBL/GenBank/DDBJ databases">
        <title>Leptospira spp. isolated from tropical soils.</title>
        <authorList>
            <person name="Thibeaux R."/>
            <person name="Iraola G."/>
            <person name="Ferres I."/>
            <person name="Bierque E."/>
            <person name="Girault D."/>
            <person name="Soupe-Gilbert M.-E."/>
            <person name="Picardeau M."/>
            <person name="Goarant C."/>
        </authorList>
    </citation>
    <scope>NUCLEOTIDE SEQUENCE [LARGE SCALE GENOMIC DNA]</scope>
    <source>
        <strain evidence="9 10">FH2-B-A1</strain>
    </source>
</reference>
<dbReference type="PANTHER" id="PTHR11063">
    <property type="entry name" value="GLUTAMATE SEMIALDEHYDE DEHYDROGENASE"/>
    <property type="match status" value="1"/>
</dbReference>
<keyword evidence="2 7" id="KW-0028">Amino-acid biosynthesis</keyword>
<dbReference type="NCBIfam" id="TIGR00407">
    <property type="entry name" value="proA"/>
    <property type="match status" value="1"/>
</dbReference>
<dbReference type="Proteomes" id="UP000232145">
    <property type="component" value="Unassembled WGS sequence"/>
</dbReference>
<dbReference type="HAMAP" id="MF_00412">
    <property type="entry name" value="ProA"/>
    <property type="match status" value="1"/>
</dbReference>
<evidence type="ECO:0000256" key="5">
    <source>
        <dbReference type="ARBA" id="ARBA00023002"/>
    </source>
</evidence>
<dbReference type="GO" id="GO:0050661">
    <property type="term" value="F:NADP binding"/>
    <property type="evidence" value="ECO:0007669"/>
    <property type="project" value="InterPro"/>
</dbReference>
<dbReference type="InterPro" id="IPR015590">
    <property type="entry name" value="Aldehyde_DH_dom"/>
</dbReference>
<protein>
    <recommendedName>
        <fullName evidence="7">Gamma-glutamyl phosphate reductase</fullName>
        <shortName evidence="7">GPR</shortName>
        <ecNumber evidence="7">1.2.1.41</ecNumber>
    </recommendedName>
    <alternativeName>
        <fullName evidence="7">Glutamate-5-semialdehyde dehydrogenase</fullName>
    </alternativeName>
    <alternativeName>
        <fullName evidence="7">Glutamyl-gamma-semialdehyde dehydrogenase</fullName>
        <shortName evidence="7">GSA dehydrogenase</shortName>
    </alternativeName>
</protein>
<comment type="catalytic activity">
    <reaction evidence="6 7">
        <text>L-glutamate 5-semialdehyde + phosphate + NADP(+) = L-glutamyl 5-phosphate + NADPH + H(+)</text>
        <dbReference type="Rhea" id="RHEA:19541"/>
        <dbReference type="ChEBI" id="CHEBI:15378"/>
        <dbReference type="ChEBI" id="CHEBI:43474"/>
        <dbReference type="ChEBI" id="CHEBI:57783"/>
        <dbReference type="ChEBI" id="CHEBI:58066"/>
        <dbReference type="ChEBI" id="CHEBI:58274"/>
        <dbReference type="ChEBI" id="CHEBI:58349"/>
        <dbReference type="EC" id="1.2.1.41"/>
    </reaction>
</comment>
<evidence type="ECO:0000256" key="1">
    <source>
        <dbReference type="ARBA" id="ARBA00004985"/>
    </source>
</evidence>
<keyword evidence="3 7" id="KW-0641">Proline biosynthesis</keyword>
<name>A0A2N0AP69_9LEPT</name>
<dbReference type="Gene3D" id="3.40.605.10">
    <property type="entry name" value="Aldehyde Dehydrogenase, Chain A, domain 1"/>
    <property type="match status" value="1"/>
</dbReference>
<evidence type="ECO:0000313" key="9">
    <source>
        <dbReference type="EMBL" id="PJZ86070.1"/>
    </source>
</evidence>
<evidence type="ECO:0000256" key="4">
    <source>
        <dbReference type="ARBA" id="ARBA00022857"/>
    </source>
</evidence>
<dbReference type="NCBIfam" id="NF001221">
    <property type="entry name" value="PRK00197.1"/>
    <property type="match status" value="1"/>
</dbReference>
<proteinExistence type="inferred from homology"/>
<dbReference type="RefSeq" id="WP_100742970.1">
    <property type="nucleotide sequence ID" value="NZ_NPDW01000001.1"/>
</dbReference>
<feature type="domain" description="Aldehyde dehydrogenase" evidence="8">
    <location>
        <begin position="11"/>
        <end position="275"/>
    </location>
</feature>
<dbReference type="InterPro" id="IPR016163">
    <property type="entry name" value="Ald_DH_C"/>
</dbReference>
<accession>A0A2N0AP69</accession>
<dbReference type="EC" id="1.2.1.41" evidence="7"/>
<comment type="pathway">
    <text evidence="1 7">Amino-acid biosynthesis; L-proline biosynthesis; L-glutamate 5-semialdehyde from L-glutamate: step 2/2.</text>
</comment>
<comment type="function">
    <text evidence="7">Catalyzes the NADPH-dependent reduction of L-glutamate 5-phosphate into L-glutamate 5-semialdehyde and phosphate. The product spontaneously undergoes cyclization to form 1-pyrroline-5-carboxylate.</text>
</comment>
<comment type="subcellular location">
    <subcellularLocation>
        <location evidence="7">Cytoplasm</location>
    </subcellularLocation>
</comment>
<dbReference type="GO" id="GO:0004350">
    <property type="term" value="F:glutamate-5-semialdehyde dehydrogenase activity"/>
    <property type="evidence" value="ECO:0007669"/>
    <property type="project" value="UniProtKB-UniRule"/>
</dbReference>
<dbReference type="CDD" id="cd07079">
    <property type="entry name" value="ALDH_F18-19_ProA-GPR"/>
    <property type="match status" value="1"/>
</dbReference>
<keyword evidence="10" id="KW-1185">Reference proteome</keyword>
<dbReference type="SUPFAM" id="SSF53720">
    <property type="entry name" value="ALDH-like"/>
    <property type="match status" value="1"/>
</dbReference>
<dbReference type="Pfam" id="PF00171">
    <property type="entry name" value="Aldedh"/>
    <property type="match status" value="1"/>
</dbReference>
<keyword evidence="5 7" id="KW-0560">Oxidoreductase</keyword>
<dbReference type="InterPro" id="IPR016162">
    <property type="entry name" value="Ald_DH_N"/>
</dbReference>